<dbReference type="Pfam" id="PF03466">
    <property type="entry name" value="LysR_substrate"/>
    <property type="match status" value="1"/>
</dbReference>
<evidence type="ECO:0000313" key="6">
    <source>
        <dbReference type="EMBL" id="MFC7149511.1"/>
    </source>
</evidence>
<comment type="caution">
    <text evidence="6">The sequence shown here is derived from an EMBL/GenBank/DDBJ whole genome shotgun (WGS) entry which is preliminary data.</text>
</comment>
<dbReference type="Gene3D" id="1.10.10.10">
    <property type="entry name" value="Winged helix-like DNA-binding domain superfamily/Winged helix DNA-binding domain"/>
    <property type="match status" value="1"/>
</dbReference>
<dbReference type="InterPro" id="IPR000847">
    <property type="entry name" value="LysR_HTH_N"/>
</dbReference>
<dbReference type="EMBL" id="JBHTAI010000007">
    <property type="protein sequence ID" value="MFC7149511.1"/>
    <property type="molecule type" value="Genomic_DNA"/>
</dbReference>
<keyword evidence="2" id="KW-0805">Transcription regulation</keyword>
<dbReference type="PANTHER" id="PTHR30126">
    <property type="entry name" value="HTH-TYPE TRANSCRIPTIONAL REGULATOR"/>
    <property type="match status" value="1"/>
</dbReference>
<dbReference type="InterPro" id="IPR036388">
    <property type="entry name" value="WH-like_DNA-bd_sf"/>
</dbReference>
<dbReference type="Pfam" id="PF00126">
    <property type="entry name" value="HTH_1"/>
    <property type="match status" value="1"/>
</dbReference>
<dbReference type="InterPro" id="IPR036390">
    <property type="entry name" value="WH_DNA-bd_sf"/>
</dbReference>
<dbReference type="CDD" id="cd05466">
    <property type="entry name" value="PBP2_LTTR_substrate"/>
    <property type="match status" value="1"/>
</dbReference>
<evidence type="ECO:0000256" key="4">
    <source>
        <dbReference type="ARBA" id="ARBA00023163"/>
    </source>
</evidence>
<evidence type="ECO:0000259" key="5">
    <source>
        <dbReference type="PROSITE" id="PS50931"/>
    </source>
</evidence>
<organism evidence="6 7">
    <name type="scientific">Cohnella cellulosilytica</name>
    <dbReference type="NCBI Taxonomy" id="986710"/>
    <lineage>
        <taxon>Bacteria</taxon>
        <taxon>Bacillati</taxon>
        <taxon>Bacillota</taxon>
        <taxon>Bacilli</taxon>
        <taxon>Bacillales</taxon>
        <taxon>Paenibacillaceae</taxon>
        <taxon>Cohnella</taxon>
    </lineage>
</organism>
<evidence type="ECO:0000256" key="3">
    <source>
        <dbReference type="ARBA" id="ARBA00023125"/>
    </source>
</evidence>
<sequence>MSLLKLKIVELLDRYKQVTAVADALHMKQPTISFHMKRMESDWGVKLFETRAGRIYLTEAGKTLLPYARRIAALHAEAEAAVGELRDNGRRLLRIGCTDCAMAALAGTGWLAEIGRIPDIRVNVAKENDDDLFRRLESGDLDLAIGGWQPVDPERLRSAELLVSPWKLLLPANHPLDGLSGPALAERLHRYPFVEHAERSLGELVSPWLARMGVSRVNVSFDSVELIAQAVRDGLGLAVLPERALPASAPRAVAADWPDRPESWTLYASWHVREGYGELAERIVRTLFP</sequence>
<accession>A0ABW2F8H4</accession>
<comment type="similarity">
    <text evidence="1">Belongs to the LysR transcriptional regulatory family.</text>
</comment>
<protein>
    <submittedName>
        <fullName evidence="6">LysR family transcriptional regulator</fullName>
    </submittedName>
</protein>
<dbReference type="Proteomes" id="UP001596378">
    <property type="component" value="Unassembled WGS sequence"/>
</dbReference>
<keyword evidence="3" id="KW-0238">DNA-binding</keyword>
<feature type="domain" description="HTH lysR-type" evidence="5">
    <location>
        <begin position="1"/>
        <end position="58"/>
    </location>
</feature>
<keyword evidence="4" id="KW-0804">Transcription</keyword>
<keyword evidence="7" id="KW-1185">Reference proteome</keyword>
<evidence type="ECO:0000256" key="2">
    <source>
        <dbReference type="ARBA" id="ARBA00023015"/>
    </source>
</evidence>
<dbReference type="SUPFAM" id="SSF53850">
    <property type="entry name" value="Periplasmic binding protein-like II"/>
    <property type="match status" value="1"/>
</dbReference>
<evidence type="ECO:0000313" key="7">
    <source>
        <dbReference type="Proteomes" id="UP001596378"/>
    </source>
</evidence>
<reference evidence="7" key="1">
    <citation type="journal article" date="2019" name="Int. J. Syst. Evol. Microbiol.">
        <title>The Global Catalogue of Microorganisms (GCM) 10K type strain sequencing project: providing services to taxonomists for standard genome sequencing and annotation.</title>
        <authorList>
            <consortium name="The Broad Institute Genomics Platform"/>
            <consortium name="The Broad Institute Genome Sequencing Center for Infectious Disease"/>
            <person name="Wu L."/>
            <person name="Ma J."/>
        </authorList>
    </citation>
    <scope>NUCLEOTIDE SEQUENCE [LARGE SCALE GENOMIC DNA]</scope>
    <source>
        <strain evidence="7">KCTC 12907</strain>
    </source>
</reference>
<dbReference type="RefSeq" id="WP_378051443.1">
    <property type="nucleotide sequence ID" value="NZ_JBHMDN010000034.1"/>
</dbReference>
<dbReference type="PANTHER" id="PTHR30126:SF40">
    <property type="entry name" value="HTH-TYPE TRANSCRIPTIONAL REGULATOR GLTR"/>
    <property type="match status" value="1"/>
</dbReference>
<name>A0ABW2F8H4_9BACL</name>
<proteinExistence type="inferred from homology"/>
<gene>
    <name evidence="6" type="ORF">ACFQMJ_13320</name>
</gene>
<evidence type="ECO:0000256" key="1">
    <source>
        <dbReference type="ARBA" id="ARBA00009437"/>
    </source>
</evidence>
<dbReference type="Gene3D" id="3.40.190.10">
    <property type="entry name" value="Periplasmic binding protein-like II"/>
    <property type="match status" value="2"/>
</dbReference>
<dbReference type="SUPFAM" id="SSF46785">
    <property type="entry name" value="Winged helix' DNA-binding domain"/>
    <property type="match status" value="1"/>
</dbReference>
<dbReference type="PROSITE" id="PS50931">
    <property type="entry name" value="HTH_LYSR"/>
    <property type="match status" value="1"/>
</dbReference>
<dbReference type="InterPro" id="IPR005119">
    <property type="entry name" value="LysR_subst-bd"/>
</dbReference>